<gene>
    <name evidence="2" type="ORF">F7R14_23355</name>
</gene>
<comment type="caution">
    <text evidence="2">The sequence shown here is derived from an EMBL/GenBank/DDBJ whole genome shotgun (WGS) entry which is preliminary data.</text>
</comment>
<dbReference type="EMBL" id="VZPO01000010">
    <property type="protein sequence ID" value="KAB0500979.1"/>
    <property type="molecule type" value="Genomic_DNA"/>
</dbReference>
<evidence type="ECO:0000256" key="1">
    <source>
        <dbReference type="SAM" id="MobiDB-lite"/>
    </source>
</evidence>
<organism evidence="2 3">
    <name type="scientific">Pseudomonas lini</name>
    <dbReference type="NCBI Taxonomy" id="163011"/>
    <lineage>
        <taxon>Bacteria</taxon>
        <taxon>Pseudomonadati</taxon>
        <taxon>Pseudomonadota</taxon>
        <taxon>Gammaproteobacteria</taxon>
        <taxon>Pseudomonadales</taxon>
        <taxon>Pseudomonadaceae</taxon>
        <taxon>Pseudomonas</taxon>
    </lineage>
</organism>
<dbReference type="Proteomes" id="UP000434925">
    <property type="component" value="Unassembled WGS sequence"/>
</dbReference>
<reference evidence="2 3" key="1">
    <citation type="submission" date="2019-09" db="EMBL/GenBank/DDBJ databases">
        <title>Draft genome sequences of 48 bacterial type strains from the CCUG.</title>
        <authorList>
            <person name="Tunovic T."/>
            <person name="Pineiro-Iglesias B."/>
            <person name="Unosson C."/>
            <person name="Inganas E."/>
            <person name="Ohlen M."/>
            <person name="Cardew S."/>
            <person name="Jensie-Markopoulos S."/>
            <person name="Salva-Serra F."/>
            <person name="Jaen-Luchoro D."/>
            <person name="Karlsson R."/>
            <person name="Svensson-Stadler L."/>
            <person name="Chun J."/>
            <person name="Moore E."/>
        </authorList>
    </citation>
    <scope>NUCLEOTIDE SEQUENCE [LARGE SCALE GENOMIC DNA]</scope>
    <source>
        <strain evidence="2 3">CCUG 51522</strain>
    </source>
</reference>
<protein>
    <submittedName>
        <fullName evidence="2">Uncharacterized protein</fullName>
    </submittedName>
</protein>
<accession>A0A7V7P0Q1</accession>
<evidence type="ECO:0000313" key="3">
    <source>
        <dbReference type="Proteomes" id="UP000434925"/>
    </source>
</evidence>
<sequence length="72" mass="7887">MAGFATASQPNAASQARSCYGCSGDKRKRVKTQNLWERGLPAKNDDAQHLKNCGAFFAGKPRSHRIFVAQFS</sequence>
<name>A0A7V7P0Q1_9PSED</name>
<proteinExistence type="predicted"/>
<feature type="region of interest" description="Disordered" evidence="1">
    <location>
        <begin position="1"/>
        <end position="26"/>
    </location>
</feature>
<dbReference type="AlphaFoldDB" id="A0A7V7P0Q1"/>
<evidence type="ECO:0000313" key="2">
    <source>
        <dbReference type="EMBL" id="KAB0500979.1"/>
    </source>
</evidence>
<feature type="compositionally biased region" description="Polar residues" evidence="1">
    <location>
        <begin position="1"/>
        <end position="17"/>
    </location>
</feature>